<evidence type="ECO:0000313" key="1">
    <source>
        <dbReference type="EMBL" id="KAK0406680.1"/>
    </source>
</evidence>
<evidence type="ECO:0000313" key="2">
    <source>
        <dbReference type="Proteomes" id="UP001175271"/>
    </source>
</evidence>
<dbReference type="Proteomes" id="UP001175271">
    <property type="component" value="Unassembled WGS sequence"/>
</dbReference>
<accession>A0AA39HJS1</accession>
<dbReference type="AlphaFoldDB" id="A0AA39HJS1"/>
<gene>
    <name evidence="1" type="ORF">QR680_018730</name>
</gene>
<sequence>MRVFRAVTWTLFGVENSKNDKEDTAALLWTNQAASFREPNGREIRSSKLAVIKKNDQRSFLRRHVSSIP</sequence>
<dbReference type="EMBL" id="JAUCMV010000004">
    <property type="protein sequence ID" value="KAK0406680.1"/>
    <property type="molecule type" value="Genomic_DNA"/>
</dbReference>
<keyword evidence="2" id="KW-1185">Reference proteome</keyword>
<name>A0AA39HJS1_9BILA</name>
<reference evidence="1" key="1">
    <citation type="submission" date="2023-06" db="EMBL/GenBank/DDBJ databases">
        <title>Genomic analysis of the entomopathogenic nematode Steinernema hermaphroditum.</title>
        <authorList>
            <person name="Schwarz E.M."/>
            <person name="Heppert J.K."/>
            <person name="Baniya A."/>
            <person name="Schwartz H.T."/>
            <person name="Tan C.-H."/>
            <person name="Antoshechkin I."/>
            <person name="Sternberg P.W."/>
            <person name="Goodrich-Blair H."/>
            <person name="Dillman A.R."/>
        </authorList>
    </citation>
    <scope>NUCLEOTIDE SEQUENCE</scope>
    <source>
        <strain evidence="1">PS9179</strain>
        <tissue evidence="1">Whole animal</tissue>
    </source>
</reference>
<organism evidence="1 2">
    <name type="scientific">Steinernema hermaphroditum</name>
    <dbReference type="NCBI Taxonomy" id="289476"/>
    <lineage>
        <taxon>Eukaryota</taxon>
        <taxon>Metazoa</taxon>
        <taxon>Ecdysozoa</taxon>
        <taxon>Nematoda</taxon>
        <taxon>Chromadorea</taxon>
        <taxon>Rhabditida</taxon>
        <taxon>Tylenchina</taxon>
        <taxon>Panagrolaimomorpha</taxon>
        <taxon>Strongyloidoidea</taxon>
        <taxon>Steinernematidae</taxon>
        <taxon>Steinernema</taxon>
    </lineage>
</organism>
<protein>
    <submittedName>
        <fullName evidence="1">Uncharacterized protein</fullName>
    </submittedName>
</protein>
<comment type="caution">
    <text evidence="1">The sequence shown here is derived from an EMBL/GenBank/DDBJ whole genome shotgun (WGS) entry which is preliminary data.</text>
</comment>
<proteinExistence type="predicted"/>